<proteinExistence type="predicted"/>
<evidence type="ECO:0000313" key="4">
    <source>
        <dbReference type="Proteomes" id="UP000076722"/>
    </source>
</evidence>
<dbReference type="EMBL" id="KV419410">
    <property type="protein sequence ID" value="KZS92370.1"/>
    <property type="molecule type" value="Genomic_DNA"/>
</dbReference>
<sequence length="456" mass="46050">MFVSRWVTLASFVCLVAGAPHGVSFKLKRAAADAQTSLSLDPSQVQTGLEDDGQDVQEAGQVPSLTSSNNFINFCLTQKGVPLTNGQQIIDGSCNPTIMGRILATSAMPSSKFVFPPNGDASIVENQPFTIQMAIKNLETGNFVNAASNYYAAPAQVNGQGILVGHSHVVVQSIPSLDSTQPLDPTVFAFFKGLNGVAQNGILTADVTAGLPAGFYRLSSINTAANHQPALVAVAQHGHLDDAVYFTVNKAGSNGTTSSNNSTDNATSNSNSTITATNSTSTSTASSSSNSTSTSTTSSTIETSTADANSTSTSTTLSDIATATSTTSSTDSASDATTTATSSSASSTETATSSNSTVASTSTSSSAASATSTGSSNLQTFTGALGGIAAGPVAQSGKEFVAGGNKFQSKVNALTRSCDIQHNACADAANKAGNKGSLTVAACGAQQEECQKAESK</sequence>
<evidence type="ECO:0000313" key="3">
    <source>
        <dbReference type="EMBL" id="KZS92370.1"/>
    </source>
</evidence>
<evidence type="ECO:0000256" key="2">
    <source>
        <dbReference type="SAM" id="SignalP"/>
    </source>
</evidence>
<dbReference type="PANTHER" id="PTHR34587:SF2">
    <property type="entry name" value="G-PROTEIN COUPLED RECEPTORS FAMILY 1 PROFILE DOMAIN-CONTAINING PROTEIN"/>
    <property type="match status" value="1"/>
</dbReference>
<evidence type="ECO:0000256" key="1">
    <source>
        <dbReference type="SAM" id="MobiDB-lite"/>
    </source>
</evidence>
<dbReference type="Proteomes" id="UP000076722">
    <property type="component" value="Unassembled WGS sequence"/>
</dbReference>
<gene>
    <name evidence="3" type="ORF">SISNIDRAFT_486412</name>
</gene>
<feature type="chain" id="PRO_5007853364" evidence="2">
    <location>
        <begin position="19"/>
        <end position="456"/>
    </location>
</feature>
<dbReference type="PANTHER" id="PTHR34587">
    <property type="entry name" value="VWFA DOMAIN-CONTAINING PROTEIN"/>
    <property type="match status" value="1"/>
</dbReference>
<dbReference type="STRING" id="1314777.A0A164THI3"/>
<reference evidence="3 4" key="1">
    <citation type="journal article" date="2016" name="Mol. Biol. Evol.">
        <title>Comparative Genomics of Early-Diverging Mushroom-Forming Fungi Provides Insights into the Origins of Lignocellulose Decay Capabilities.</title>
        <authorList>
            <person name="Nagy L.G."/>
            <person name="Riley R."/>
            <person name="Tritt A."/>
            <person name="Adam C."/>
            <person name="Daum C."/>
            <person name="Floudas D."/>
            <person name="Sun H."/>
            <person name="Yadav J.S."/>
            <person name="Pangilinan J."/>
            <person name="Larsson K.H."/>
            <person name="Matsuura K."/>
            <person name="Barry K."/>
            <person name="Labutti K."/>
            <person name="Kuo R."/>
            <person name="Ohm R.A."/>
            <person name="Bhattacharya S.S."/>
            <person name="Shirouzu T."/>
            <person name="Yoshinaga Y."/>
            <person name="Martin F.M."/>
            <person name="Grigoriev I.V."/>
            <person name="Hibbett D.S."/>
        </authorList>
    </citation>
    <scope>NUCLEOTIDE SEQUENCE [LARGE SCALE GENOMIC DNA]</scope>
    <source>
        <strain evidence="3 4">HHB9708</strain>
    </source>
</reference>
<dbReference type="OrthoDB" id="2336871at2759"/>
<organism evidence="3 4">
    <name type="scientific">Sistotremastrum niveocremeum HHB9708</name>
    <dbReference type="NCBI Taxonomy" id="1314777"/>
    <lineage>
        <taxon>Eukaryota</taxon>
        <taxon>Fungi</taxon>
        <taxon>Dikarya</taxon>
        <taxon>Basidiomycota</taxon>
        <taxon>Agaricomycotina</taxon>
        <taxon>Agaricomycetes</taxon>
        <taxon>Sistotremastrales</taxon>
        <taxon>Sistotremastraceae</taxon>
        <taxon>Sertulicium</taxon>
        <taxon>Sertulicium niveocremeum</taxon>
    </lineage>
</organism>
<dbReference type="AlphaFoldDB" id="A0A164THI3"/>
<protein>
    <submittedName>
        <fullName evidence="3">Uncharacterized protein</fullName>
    </submittedName>
</protein>
<keyword evidence="2" id="KW-0732">Signal</keyword>
<feature type="signal peptide" evidence="2">
    <location>
        <begin position="1"/>
        <end position="18"/>
    </location>
</feature>
<name>A0A164THI3_9AGAM</name>
<feature type="region of interest" description="Disordered" evidence="1">
    <location>
        <begin position="254"/>
        <end position="375"/>
    </location>
</feature>
<keyword evidence="4" id="KW-1185">Reference proteome</keyword>
<dbReference type="InterPro" id="IPR053216">
    <property type="entry name" value="Appressorial_penetr-assoc"/>
</dbReference>
<accession>A0A164THI3</accession>